<reference evidence="1 2" key="1">
    <citation type="submission" date="2016-10" db="EMBL/GenBank/DDBJ databases">
        <authorList>
            <person name="de Groot N.N."/>
        </authorList>
    </citation>
    <scope>NUCLEOTIDE SEQUENCE [LARGE SCALE GENOMIC DNA]</scope>
    <source>
        <strain evidence="1 2">DSM 19548</strain>
    </source>
</reference>
<evidence type="ECO:0000313" key="1">
    <source>
        <dbReference type="EMBL" id="SFC44762.1"/>
    </source>
</evidence>
<accession>A0A1I1J9U4</accession>
<dbReference type="OrthoDB" id="1099791at2"/>
<dbReference type="AlphaFoldDB" id="A0A1I1J9U4"/>
<gene>
    <name evidence="1" type="ORF">SAMN04488094_10516</name>
</gene>
<proteinExistence type="predicted"/>
<organism evidence="1 2">
    <name type="scientific">Tropicimonas isoalkanivorans</name>
    <dbReference type="NCBI Taxonomy" id="441112"/>
    <lineage>
        <taxon>Bacteria</taxon>
        <taxon>Pseudomonadati</taxon>
        <taxon>Pseudomonadota</taxon>
        <taxon>Alphaproteobacteria</taxon>
        <taxon>Rhodobacterales</taxon>
        <taxon>Roseobacteraceae</taxon>
        <taxon>Tropicimonas</taxon>
    </lineage>
</organism>
<dbReference type="STRING" id="441112.SAMN04488094_10516"/>
<evidence type="ECO:0008006" key="3">
    <source>
        <dbReference type="Google" id="ProtNLM"/>
    </source>
</evidence>
<evidence type="ECO:0000313" key="2">
    <source>
        <dbReference type="Proteomes" id="UP000198728"/>
    </source>
</evidence>
<sequence>MMVSCLLGSILVPDIAHPRPADVDPRFLILRLAEMRRFSGNPAALTVAEHQTFCALLADDMGMSEPAVEWAGHHDDHEFATGDLVSPLQRAIGAEQLPAVQQRWDVAIARRLGLREPTESVRAEVAEVDRIALGVEWMICLGRKLDELGIAVDGGPLGRASRILVEAVLTDDRWEEIGEGREFLKMGVAG</sequence>
<dbReference type="Proteomes" id="UP000198728">
    <property type="component" value="Unassembled WGS sequence"/>
</dbReference>
<name>A0A1I1J9U4_9RHOB</name>
<protein>
    <recommendedName>
        <fullName evidence="3">HD domain-containing protein</fullName>
    </recommendedName>
</protein>
<dbReference type="SUPFAM" id="SSF109604">
    <property type="entry name" value="HD-domain/PDEase-like"/>
    <property type="match status" value="1"/>
</dbReference>
<dbReference type="EMBL" id="FOLG01000005">
    <property type="protein sequence ID" value="SFC44762.1"/>
    <property type="molecule type" value="Genomic_DNA"/>
</dbReference>
<dbReference type="Gene3D" id="1.10.3210.10">
    <property type="entry name" value="Hypothetical protein af1432"/>
    <property type="match status" value="1"/>
</dbReference>
<dbReference type="RefSeq" id="WP_093360591.1">
    <property type="nucleotide sequence ID" value="NZ_FOLG01000005.1"/>
</dbReference>
<keyword evidence="2" id="KW-1185">Reference proteome</keyword>